<name>H2YGU0_CIOSA</name>
<comment type="similarity">
    <text evidence="2">Belongs to the MS4A family.</text>
</comment>
<keyword evidence="4 6" id="KW-1133">Transmembrane helix</keyword>
<reference evidence="7" key="2">
    <citation type="submission" date="2025-08" db="UniProtKB">
        <authorList>
            <consortium name="Ensembl"/>
        </authorList>
    </citation>
    <scope>IDENTIFICATION</scope>
</reference>
<accession>H2YGU0</accession>
<reference evidence="8" key="1">
    <citation type="submission" date="2003-08" db="EMBL/GenBank/DDBJ databases">
        <authorList>
            <person name="Birren B."/>
            <person name="Nusbaum C."/>
            <person name="Abebe A."/>
            <person name="Abouelleil A."/>
            <person name="Adekoya E."/>
            <person name="Ait-zahra M."/>
            <person name="Allen N."/>
            <person name="Allen T."/>
            <person name="An P."/>
            <person name="Anderson M."/>
            <person name="Anderson S."/>
            <person name="Arachchi H."/>
            <person name="Armbruster J."/>
            <person name="Bachantsang P."/>
            <person name="Baldwin J."/>
            <person name="Barry A."/>
            <person name="Bayul T."/>
            <person name="Blitshsteyn B."/>
            <person name="Bloom T."/>
            <person name="Blye J."/>
            <person name="Boguslavskiy L."/>
            <person name="Borowsky M."/>
            <person name="Boukhgalter B."/>
            <person name="Brunache A."/>
            <person name="Butler J."/>
            <person name="Calixte N."/>
            <person name="Calvo S."/>
            <person name="Camarata J."/>
            <person name="Campo K."/>
            <person name="Chang J."/>
            <person name="Cheshatsang Y."/>
            <person name="Citroen M."/>
            <person name="Collymore A."/>
            <person name="Considine T."/>
            <person name="Cook A."/>
            <person name="Cooke P."/>
            <person name="Corum B."/>
            <person name="Cuomo C."/>
            <person name="David R."/>
            <person name="Dawoe T."/>
            <person name="Degray S."/>
            <person name="Dodge S."/>
            <person name="Dooley K."/>
            <person name="Dorje P."/>
            <person name="Dorjee K."/>
            <person name="Dorris L."/>
            <person name="Duffey N."/>
            <person name="Dupes A."/>
            <person name="Elkins T."/>
            <person name="Engels R."/>
            <person name="Erickson J."/>
            <person name="Farina A."/>
            <person name="Faro S."/>
            <person name="Ferreira P."/>
            <person name="Fischer H."/>
            <person name="Fitzgerald M."/>
            <person name="Foley K."/>
            <person name="Gage D."/>
            <person name="Galagan J."/>
            <person name="Gearin G."/>
            <person name="Gnerre S."/>
            <person name="Gnirke A."/>
            <person name="Goyette A."/>
            <person name="Graham J."/>
            <person name="Grandbois E."/>
            <person name="Gyaltsen K."/>
            <person name="Hafez N."/>
            <person name="Hagopian D."/>
            <person name="Hagos B."/>
            <person name="Hall J."/>
            <person name="Hatcher B."/>
            <person name="Heller A."/>
            <person name="Higgins H."/>
            <person name="Honan T."/>
            <person name="Horn A."/>
            <person name="Houde N."/>
            <person name="Hughes L."/>
            <person name="Hulme W."/>
            <person name="Husby E."/>
            <person name="Iliev I."/>
            <person name="Jaffe D."/>
            <person name="Jones C."/>
            <person name="Kamal M."/>
            <person name="Kamat A."/>
            <person name="Kamvysselis M."/>
            <person name="Karlsson E."/>
            <person name="Kells C."/>
            <person name="Kieu A."/>
            <person name="Kisner P."/>
            <person name="Kodira C."/>
            <person name="Kulbokas E."/>
            <person name="Labutti K."/>
            <person name="Lama D."/>
            <person name="Landers T."/>
            <person name="Leger J."/>
            <person name="Levine S."/>
            <person name="Lewis D."/>
            <person name="Lewis T."/>
            <person name="Lindblad-toh K."/>
            <person name="Liu X."/>
            <person name="Lokyitsang T."/>
            <person name="Lokyitsang Y."/>
            <person name="Lucien O."/>
            <person name="Lui A."/>
            <person name="Ma L.J."/>
            <person name="Mabbitt R."/>
            <person name="Macdonald J."/>
            <person name="Maclean C."/>
            <person name="Major J."/>
            <person name="Manning J."/>
            <person name="Marabella R."/>
            <person name="Maru K."/>
            <person name="Matthews C."/>
            <person name="Mauceli E."/>
            <person name="Mccarthy M."/>
            <person name="Mcdonough S."/>
            <person name="Mcghee T."/>
            <person name="Meldrim J."/>
            <person name="Meneus L."/>
            <person name="Mesirov J."/>
            <person name="Mihalev A."/>
            <person name="Mihova T."/>
            <person name="Mikkelsen T."/>
            <person name="Mlenga V."/>
            <person name="Moru K."/>
            <person name="Mozes J."/>
            <person name="Mulrain L."/>
            <person name="Munson G."/>
            <person name="Naylor J."/>
            <person name="Newes C."/>
            <person name="Nguyen C."/>
            <person name="Nguyen N."/>
            <person name="Nguyen T."/>
            <person name="Nicol R."/>
            <person name="Nielsen C."/>
            <person name="Nizzari M."/>
            <person name="Norbu C."/>
            <person name="Norbu N."/>
            <person name="O'donnell P."/>
            <person name="Okoawo O."/>
            <person name="O'leary S."/>
            <person name="Omotosho B."/>
            <person name="O'neill K."/>
            <person name="Osman S."/>
            <person name="Parker S."/>
            <person name="Perrin D."/>
            <person name="Phunkhang P."/>
            <person name="Piqani B."/>
            <person name="Purcell S."/>
            <person name="Rachupka T."/>
            <person name="Ramasamy U."/>
            <person name="Rameau R."/>
            <person name="Ray V."/>
            <person name="Raymond C."/>
            <person name="Retta R."/>
            <person name="Richardson S."/>
            <person name="Rise C."/>
            <person name="Rodriguez J."/>
            <person name="Rogers J."/>
            <person name="Rogov P."/>
            <person name="Rutman M."/>
            <person name="Schupbach R."/>
            <person name="Seaman C."/>
            <person name="Settipalli S."/>
            <person name="Sharpe T."/>
            <person name="Sheridan J."/>
            <person name="Sherpa N."/>
            <person name="Shi J."/>
            <person name="Smirnov S."/>
            <person name="Smith C."/>
            <person name="Sougnez C."/>
            <person name="Spencer B."/>
            <person name="Stalker J."/>
            <person name="Stange-thomann N."/>
            <person name="Stavropoulos S."/>
            <person name="Stetson K."/>
            <person name="Stone C."/>
            <person name="Stone S."/>
            <person name="Stubbs M."/>
            <person name="Talamas J."/>
            <person name="Tchuinga P."/>
            <person name="Tenzing P."/>
            <person name="Tesfaye S."/>
            <person name="Theodore J."/>
            <person name="Thoulutsang Y."/>
            <person name="Topham K."/>
            <person name="Towey S."/>
            <person name="Tsamla T."/>
            <person name="Tsomo N."/>
            <person name="Vallee D."/>
            <person name="Vassiliev H."/>
            <person name="Venkataraman V."/>
            <person name="Vinson J."/>
            <person name="Vo A."/>
            <person name="Wade C."/>
            <person name="Wang S."/>
            <person name="Wangchuk T."/>
            <person name="Wangdi T."/>
            <person name="Whittaker C."/>
            <person name="Wilkinson J."/>
            <person name="Wu Y."/>
            <person name="Wyman D."/>
            <person name="Yadav S."/>
            <person name="Yang S."/>
            <person name="Yang X."/>
            <person name="Yeager S."/>
            <person name="Yee E."/>
            <person name="Young G."/>
            <person name="Zainoun J."/>
            <person name="Zembeck L."/>
            <person name="Zimmer A."/>
            <person name="Zody M."/>
            <person name="Lander E."/>
        </authorList>
    </citation>
    <scope>NUCLEOTIDE SEQUENCE [LARGE SCALE GENOMIC DNA]</scope>
</reference>
<evidence type="ECO:0000313" key="8">
    <source>
        <dbReference type="Proteomes" id="UP000007875"/>
    </source>
</evidence>
<dbReference type="InterPro" id="IPR007237">
    <property type="entry name" value="CD20-like"/>
</dbReference>
<dbReference type="PANTHER" id="PTHR23320">
    <property type="entry name" value="MEMBRANE-SPANNING 4-DOMAINS SUBFAMILY A MS4A -RELATED"/>
    <property type="match status" value="1"/>
</dbReference>
<keyword evidence="5 6" id="KW-0472">Membrane</keyword>
<sequence>APVDNLGTGIRNALIPSESTKLKQYRNVLLGLSVSETVLGTLSIALGIAVSVLGSGSRYVSSYIPSSSYYDYNSYNNYYSNYSGVGEGIWCGIWVLIAGSLGIAASRTKTKSCLIHCHMGFAITAAVFAASQVAASVLI</sequence>
<protein>
    <submittedName>
        <fullName evidence="7">Uncharacterized protein</fullName>
    </submittedName>
</protein>
<dbReference type="Pfam" id="PF04103">
    <property type="entry name" value="CD20"/>
    <property type="match status" value="1"/>
</dbReference>
<dbReference type="Ensembl" id="ENSCSAVT00000004605.1">
    <property type="protein sequence ID" value="ENSCSAVP00000004539.1"/>
    <property type="gene ID" value="ENSCSAVG00000002697.1"/>
</dbReference>
<feature type="transmembrane region" description="Helical" evidence="6">
    <location>
        <begin position="28"/>
        <end position="53"/>
    </location>
</feature>
<dbReference type="Proteomes" id="UP000007875">
    <property type="component" value="Unassembled WGS sequence"/>
</dbReference>
<dbReference type="InterPro" id="IPR030417">
    <property type="entry name" value="MS4A"/>
</dbReference>
<organism evidence="7 8">
    <name type="scientific">Ciona savignyi</name>
    <name type="common">Pacific transparent sea squirt</name>
    <dbReference type="NCBI Taxonomy" id="51511"/>
    <lineage>
        <taxon>Eukaryota</taxon>
        <taxon>Metazoa</taxon>
        <taxon>Chordata</taxon>
        <taxon>Tunicata</taxon>
        <taxon>Ascidiacea</taxon>
        <taxon>Phlebobranchia</taxon>
        <taxon>Cionidae</taxon>
        <taxon>Ciona</taxon>
    </lineage>
</organism>
<evidence type="ECO:0000256" key="3">
    <source>
        <dbReference type="ARBA" id="ARBA00022692"/>
    </source>
</evidence>
<keyword evidence="3 6" id="KW-0812">Transmembrane</keyword>
<dbReference type="HOGENOM" id="CLU_1849569_0_0_1"/>
<evidence type="ECO:0000256" key="6">
    <source>
        <dbReference type="SAM" id="Phobius"/>
    </source>
</evidence>
<proteinExistence type="inferred from homology"/>
<keyword evidence="8" id="KW-1185">Reference proteome</keyword>
<dbReference type="AlphaFoldDB" id="H2YGU0"/>
<comment type="subcellular location">
    <subcellularLocation>
        <location evidence="1">Membrane</location>
        <topology evidence="1">Multi-pass membrane protein</topology>
    </subcellularLocation>
</comment>
<dbReference type="GeneTree" id="ENSGT00390000005977"/>
<feature type="transmembrane region" description="Helical" evidence="6">
    <location>
        <begin position="117"/>
        <end position="138"/>
    </location>
</feature>
<feature type="transmembrane region" description="Helical" evidence="6">
    <location>
        <begin position="82"/>
        <end position="105"/>
    </location>
</feature>
<dbReference type="GO" id="GO:0016020">
    <property type="term" value="C:membrane"/>
    <property type="evidence" value="ECO:0007669"/>
    <property type="project" value="UniProtKB-SubCell"/>
</dbReference>
<dbReference type="eggNOG" id="ENOG502QQ65">
    <property type="taxonomic scope" value="Eukaryota"/>
</dbReference>
<dbReference type="PANTHER" id="PTHR23320:SF158">
    <property type="entry name" value="CREB-BINDING PROTEIN-LIKE ISOFORM X1"/>
    <property type="match status" value="1"/>
</dbReference>
<evidence type="ECO:0000313" key="7">
    <source>
        <dbReference type="Ensembl" id="ENSCSAVP00000004539.1"/>
    </source>
</evidence>
<dbReference type="InParanoid" id="H2YGU0"/>
<evidence type="ECO:0000256" key="4">
    <source>
        <dbReference type="ARBA" id="ARBA00022989"/>
    </source>
</evidence>
<reference evidence="7" key="3">
    <citation type="submission" date="2025-09" db="UniProtKB">
        <authorList>
            <consortium name="Ensembl"/>
        </authorList>
    </citation>
    <scope>IDENTIFICATION</scope>
</reference>
<evidence type="ECO:0000256" key="1">
    <source>
        <dbReference type="ARBA" id="ARBA00004141"/>
    </source>
</evidence>
<dbReference type="STRING" id="51511.ENSCSAVP00000004539"/>
<evidence type="ECO:0000256" key="2">
    <source>
        <dbReference type="ARBA" id="ARBA00009565"/>
    </source>
</evidence>
<evidence type="ECO:0000256" key="5">
    <source>
        <dbReference type="ARBA" id="ARBA00023136"/>
    </source>
</evidence>